<dbReference type="EMBL" id="BK016245">
    <property type="protein sequence ID" value="DAG04746.1"/>
    <property type="molecule type" value="Genomic_DNA"/>
</dbReference>
<accession>A0A8S5VD96</accession>
<proteinExistence type="predicted"/>
<sequence length="83" mass="9824">MSKSLMQRLIDAGYPKEDMDHHNSDLYVYVTPLTTKIISEWCNENKYTMDWHCPKFVDQVTGSVMYDCAFQYDPYWCEIAGRV</sequence>
<name>A0A8S5VD96_9CAUD</name>
<protein>
    <submittedName>
        <fullName evidence="1">Uncharacterized protein</fullName>
    </submittedName>
</protein>
<reference evidence="1" key="1">
    <citation type="journal article" date="2021" name="Proc. Natl. Acad. Sci. U.S.A.">
        <title>A Catalog of Tens of Thousands of Viruses from Human Metagenomes Reveals Hidden Associations with Chronic Diseases.</title>
        <authorList>
            <person name="Tisza M.J."/>
            <person name="Buck C.B."/>
        </authorList>
    </citation>
    <scope>NUCLEOTIDE SEQUENCE</scope>
    <source>
        <strain evidence="1">CtGa111</strain>
    </source>
</reference>
<evidence type="ECO:0000313" key="1">
    <source>
        <dbReference type="EMBL" id="DAG04746.1"/>
    </source>
</evidence>
<organism evidence="1">
    <name type="scientific">Siphoviridae sp. ctGa111</name>
    <dbReference type="NCBI Taxonomy" id="2825413"/>
    <lineage>
        <taxon>Viruses</taxon>
        <taxon>Duplodnaviria</taxon>
        <taxon>Heunggongvirae</taxon>
        <taxon>Uroviricota</taxon>
        <taxon>Caudoviricetes</taxon>
    </lineage>
</organism>